<dbReference type="AlphaFoldDB" id="A0A8D8ZG64"/>
<name>A0A8D8ZG64_9HEMI</name>
<proteinExistence type="predicted"/>
<sequence>MSDHKKEGGKALTKKKTVNFDQVTLNHMKSLEDTGHETTVYPVTPRRVESSTMNYNLNHSELQRKLNTINLRDQYAYNYSTSPARTFRDNKFVELEQNRNVNRKTPISKYKRPGILTMEDNRHGYVSKEARRMTKMTRERVNDEFFL</sequence>
<accession>A0A8D8ZG64</accession>
<protein>
    <submittedName>
        <fullName evidence="1">Uncharacterized protein</fullName>
    </submittedName>
</protein>
<organism evidence="1">
    <name type="scientific">Cacopsylla melanoneura</name>
    <dbReference type="NCBI Taxonomy" id="428564"/>
    <lineage>
        <taxon>Eukaryota</taxon>
        <taxon>Metazoa</taxon>
        <taxon>Ecdysozoa</taxon>
        <taxon>Arthropoda</taxon>
        <taxon>Hexapoda</taxon>
        <taxon>Insecta</taxon>
        <taxon>Pterygota</taxon>
        <taxon>Neoptera</taxon>
        <taxon>Paraneoptera</taxon>
        <taxon>Hemiptera</taxon>
        <taxon>Sternorrhyncha</taxon>
        <taxon>Psylloidea</taxon>
        <taxon>Psyllidae</taxon>
        <taxon>Psyllinae</taxon>
        <taxon>Cacopsylla</taxon>
    </lineage>
</organism>
<reference evidence="1" key="1">
    <citation type="submission" date="2021-05" db="EMBL/GenBank/DDBJ databases">
        <authorList>
            <person name="Alioto T."/>
            <person name="Alioto T."/>
            <person name="Gomez Garrido J."/>
        </authorList>
    </citation>
    <scope>NUCLEOTIDE SEQUENCE</scope>
</reference>
<evidence type="ECO:0000313" key="1">
    <source>
        <dbReference type="EMBL" id="CAG6745402.1"/>
    </source>
</evidence>
<dbReference type="EMBL" id="HBUF01493750">
    <property type="protein sequence ID" value="CAG6745402.1"/>
    <property type="molecule type" value="Transcribed_RNA"/>
</dbReference>